<feature type="non-terminal residue" evidence="1">
    <location>
        <position position="1"/>
    </location>
</feature>
<evidence type="ECO:0000313" key="2">
    <source>
        <dbReference type="Proteomes" id="UP000681720"/>
    </source>
</evidence>
<reference evidence="1" key="1">
    <citation type="submission" date="2021-02" db="EMBL/GenBank/DDBJ databases">
        <authorList>
            <person name="Nowell W R."/>
        </authorList>
    </citation>
    <scope>NUCLEOTIDE SEQUENCE</scope>
</reference>
<evidence type="ECO:0000313" key="1">
    <source>
        <dbReference type="EMBL" id="CAF5221122.1"/>
    </source>
</evidence>
<gene>
    <name evidence="1" type="ORF">GIL414_LOCUS84391</name>
</gene>
<accession>A0A8S3JVR5</accession>
<feature type="non-terminal residue" evidence="1">
    <location>
        <position position="99"/>
    </location>
</feature>
<comment type="caution">
    <text evidence="1">The sequence shown here is derived from an EMBL/GenBank/DDBJ whole genome shotgun (WGS) entry which is preliminary data.</text>
</comment>
<dbReference type="Proteomes" id="UP000681720">
    <property type="component" value="Unassembled WGS sequence"/>
</dbReference>
<organism evidence="1 2">
    <name type="scientific">Rotaria magnacalcarata</name>
    <dbReference type="NCBI Taxonomy" id="392030"/>
    <lineage>
        <taxon>Eukaryota</taxon>
        <taxon>Metazoa</taxon>
        <taxon>Spiralia</taxon>
        <taxon>Gnathifera</taxon>
        <taxon>Rotifera</taxon>
        <taxon>Eurotatoria</taxon>
        <taxon>Bdelloidea</taxon>
        <taxon>Philodinida</taxon>
        <taxon>Philodinidae</taxon>
        <taxon>Rotaria</taxon>
    </lineage>
</organism>
<dbReference type="EMBL" id="CAJOBJ010366122">
    <property type="protein sequence ID" value="CAF5221122.1"/>
    <property type="molecule type" value="Genomic_DNA"/>
</dbReference>
<name>A0A8S3JVR5_9BILA</name>
<proteinExistence type="predicted"/>
<dbReference type="AlphaFoldDB" id="A0A8S3JVR5"/>
<protein>
    <submittedName>
        <fullName evidence="1">Uncharacterized protein</fullName>
    </submittedName>
</protein>
<sequence>MFHRSGISPINAESTELTESKTLIDLHVIKKVPLTKTSYDFLWKLYIQALPKDNSQSSFTNDFLCECIQWLCSEEKISHLHLLFNEQFPLLNKLVLFLA</sequence>